<dbReference type="Pfam" id="PF07179">
    <property type="entry name" value="SseB"/>
    <property type="match status" value="2"/>
</dbReference>
<dbReference type="InterPro" id="IPR009839">
    <property type="entry name" value="SseB_N"/>
</dbReference>
<feature type="domain" description="SseB protein N-terminal" evidence="2">
    <location>
        <begin position="18"/>
        <end position="118"/>
    </location>
</feature>
<sequence length="587" mass="64288">MWEPATDIEQRMREALRAGRREDYFRLLARLELLLPVSGDGVNAPGGPGSWATWSTQDRTHVLAFTSEAALRACLRIHAGPFRTVRFTALADSWPDEDWWLAVNPGLPIEGYLPSWFVAQVATGDTTLPEQDMPPAETDPAAAVPMDSPSWPQAAPEPARRESAESGWPSYPPEDRPASDGFARFDPPAEPPRYGERETVYPPEPSAFPAEPPAYPAGPSGFSAEPPGYAPEPPPPAAAPQGWPEPPRAPAEPPPLTTVVALSETEVEDRLAQAASSGDTETFLGVLMQGWAYLPVPEGVPESARPGDPGFHWYTDLIDGAYSATAFTTQVRLAARYGDRPYVRTTFARVAEHWPGLEYSLYVNPGTEVGANMPGPQVATLVTWARSKGLIEAAYEMEERAAGAERAPERAVVPKMMQKVVPHHQVPLILERGYDRVAGFVHHHEDVENLITPHQLYWALGLLREGGGFSSADESVHVLRWVGHRGDLYRQAVGGNDPEAAASRPGGWVVEPEPFRGDGFAPDPDGRRIPEYKVDSVRLPHGATMTRIHADGSSDEVAYFDADRREWVQVGRGESTAHAYRQEQQHA</sequence>
<name>A0A562UY94_9ACTN</name>
<feature type="compositionally biased region" description="Pro residues" evidence="1">
    <location>
        <begin position="202"/>
        <end position="216"/>
    </location>
</feature>
<evidence type="ECO:0000256" key="1">
    <source>
        <dbReference type="SAM" id="MobiDB-lite"/>
    </source>
</evidence>
<reference evidence="3 4" key="1">
    <citation type="journal article" date="2013" name="Stand. Genomic Sci.">
        <title>Genomic Encyclopedia of Type Strains, Phase I: The one thousand microbial genomes (KMG-I) project.</title>
        <authorList>
            <person name="Kyrpides N.C."/>
            <person name="Woyke T."/>
            <person name="Eisen J.A."/>
            <person name="Garrity G."/>
            <person name="Lilburn T.G."/>
            <person name="Beck B.J."/>
            <person name="Whitman W.B."/>
            <person name="Hugenholtz P."/>
            <person name="Klenk H.P."/>
        </authorList>
    </citation>
    <scope>NUCLEOTIDE SEQUENCE [LARGE SCALE GENOMIC DNA]</scope>
    <source>
        <strain evidence="3 4">DSM 45044</strain>
    </source>
</reference>
<feature type="compositionally biased region" description="Low complexity" evidence="1">
    <location>
        <begin position="217"/>
        <end position="227"/>
    </location>
</feature>
<organism evidence="3 4">
    <name type="scientific">Stackebrandtia albiflava</name>
    <dbReference type="NCBI Taxonomy" id="406432"/>
    <lineage>
        <taxon>Bacteria</taxon>
        <taxon>Bacillati</taxon>
        <taxon>Actinomycetota</taxon>
        <taxon>Actinomycetes</taxon>
        <taxon>Glycomycetales</taxon>
        <taxon>Glycomycetaceae</taxon>
        <taxon>Stackebrandtia</taxon>
    </lineage>
</organism>
<keyword evidence="4" id="KW-1185">Reference proteome</keyword>
<feature type="domain" description="SseB protein N-terminal" evidence="2">
    <location>
        <begin position="270"/>
        <end position="379"/>
    </location>
</feature>
<evidence type="ECO:0000259" key="2">
    <source>
        <dbReference type="Pfam" id="PF07179"/>
    </source>
</evidence>
<dbReference type="EMBL" id="VLLL01000007">
    <property type="protein sequence ID" value="TWJ10582.1"/>
    <property type="molecule type" value="Genomic_DNA"/>
</dbReference>
<dbReference type="RefSeq" id="WP_211354633.1">
    <property type="nucleotide sequence ID" value="NZ_BAABIJ010000003.1"/>
</dbReference>
<protein>
    <recommendedName>
        <fullName evidence="2">SseB protein N-terminal domain-containing protein</fullName>
    </recommendedName>
</protein>
<feature type="compositionally biased region" description="Pro residues" evidence="1">
    <location>
        <begin position="228"/>
        <end position="255"/>
    </location>
</feature>
<gene>
    <name evidence="3" type="ORF">LX16_4001</name>
</gene>
<feature type="region of interest" description="Disordered" evidence="1">
    <location>
        <begin position="126"/>
        <end position="255"/>
    </location>
</feature>
<evidence type="ECO:0000313" key="3">
    <source>
        <dbReference type="EMBL" id="TWJ10582.1"/>
    </source>
</evidence>
<dbReference type="AlphaFoldDB" id="A0A562UY94"/>
<accession>A0A562UY94</accession>
<evidence type="ECO:0000313" key="4">
    <source>
        <dbReference type="Proteomes" id="UP000321617"/>
    </source>
</evidence>
<proteinExistence type="predicted"/>
<dbReference type="Proteomes" id="UP000321617">
    <property type="component" value="Unassembled WGS sequence"/>
</dbReference>
<comment type="caution">
    <text evidence="3">The sequence shown here is derived from an EMBL/GenBank/DDBJ whole genome shotgun (WGS) entry which is preliminary data.</text>
</comment>